<organism evidence="3">
    <name type="scientific">Blumeria graminis f. sp. tritici 96224</name>
    <dbReference type="NCBI Taxonomy" id="1268274"/>
    <lineage>
        <taxon>Eukaryota</taxon>
        <taxon>Fungi</taxon>
        <taxon>Dikarya</taxon>
        <taxon>Ascomycota</taxon>
        <taxon>Pezizomycotina</taxon>
        <taxon>Leotiomycetes</taxon>
        <taxon>Erysiphales</taxon>
        <taxon>Erysiphaceae</taxon>
        <taxon>Blumeria</taxon>
    </lineage>
</organism>
<dbReference type="EMBL" id="UIGY01000001">
    <property type="protein sequence ID" value="SUZ07060.1"/>
    <property type="molecule type" value="Genomic_DNA"/>
</dbReference>
<proteinExistence type="predicted"/>
<reference evidence="4" key="1">
    <citation type="journal article" date="2013" name="Nat. Genet.">
        <title>The wheat powdery mildew genome shows the unique evolution of an obligate biotroph.</title>
        <authorList>
            <person name="Wicker T."/>
            <person name="Oberhaensli S."/>
            <person name="Parlange F."/>
            <person name="Buchmann J.P."/>
            <person name="Shatalina M."/>
            <person name="Roffler S."/>
            <person name="Ben-David R."/>
            <person name="Dolezel J."/>
            <person name="Simkova H."/>
            <person name="Schulze-Lefert P."/>
            <person name="Spanu P.D."/>
            <person name="Bruggmann R."/>
            <person name="Amselem J."/>
            <person name="Quesneville H."/>
            <person name="Ver Loren van Themaat E."/>
            <person name="Paape T."/>
            <person name="Shimizu K.K."/>
            <person name="Keller B."/>
        </authorList>
    </citation>
    <scope>NUCLEOTIDE SEQUENCE [LARGE SCALE GENOMIC DNA]</scope>
    <source>
        <strain evidence="4">96224</strain>
    </source>
</reference>
<dbReference type="AlphaFoldDB" id="A0A061HPA0"/>
<feature type="region of interest" description="Disordered" evidence="1">
    <location>
        <begin position="86"/>
        <end position="107"/>
    </location>
</feature>
<sequence>MDENSRRRRLNDLSYSGPDARFNPDSEARGFAGTSAGRHRPASLNTSPPAARGGATGVTNFSGYYQVASPSFPNTIQSTNLQYPATSGYATDQRQQPQSGFAAYNPDVMYNVSQQTTPSSSVYNPSSQFQTRQPTGMQLLSDVAAPYFPNGTTSGSEASNLQHHPSSTAAPTVFSQNSQQQQQQQPPPPPPPPPTQSSSDRNSILQPTPEDRVSIISQNYTSIPMGNMAQASEVMEEEFTSQGPGMEAAYTTYQNALKEIFQNIIHGRLREASQSLVETSEWLLSHVGELGLTVDEVSLHEDRIRLWGEFNTAWLGIFQKQKDMLESGMRLPPNQSLMSQETINKMARHLIKMCDLVEKHGLVDYQYGVAEEQIMAILMECLDLQETLEKMEGDDAGPSVGIGRAPS</sequence>
<reference evidence="2" key="2">
    <citation type="submission" date="2013-01" db="EMBL/GenBank/DDBJ databases">
        <title>The wheat powdery mildew genome reveals unique evolution of an obligate biotroph.</title>
        <authorList>
            <person name="Oberhaensli S."/>
            <person name="Wicker T."/>
            <person name="Keller B."/>
        </authorList>
    </citation>
    <scope>NUCLEOTIDE SEQUENCE</scope>
    <source>
        <strain evidence="2">96224</strain>
    </source>
</reference>
<feature type="region of interest" description="Disordered" evidence="1">
    <location>
        <begin position="1"/>
        <end position="60"/>
    </location>
</feature>
<reference evidence="3" key="3">
    <citation type="submission" date="2018-07" db="EMBL/GenBank/DDBJ databases">
        <authorList>
            <person name="Quirk P.G."/>
            <person name="Krulwich T.A."/>
        </authorList>
    </citation>
    <scope>NUCLEOTIDE SEQUENCE</scope>
    <source>
        <strain evidence="3">96224</strain>
    </source>
</reference>
<feature type="compositionally biased region" description="Polar residues" evidence="1">
    <location>
        <begin position="150"/>
        <end position="174"/>
    </location>
</feature>
<dbReference type="HOGENOM" id="CLU_033551_1_0_1"/>
<dbReference type="EMBL" id="KE373408">
    <property type="protein sequence ID" value="EPQ67694.1"/>
    <property type="molecule type" value="Genomic_DNA"/>
</dbReference>
<evidence type="ECO:0000313" key="4">
    <source>
        <dbReference type="Proteomes" id="UP000053110"/>
    </source>
</evidence>
<dbReference type="Proteomes" id="UP000053110">
    <property type="component" value="Unassembled WGS sequence"/>
</dbReference>
<evidence type="ECO:0000313" key="2">
    <source>
        <dbReference type="EMBL" id="EPQ67694.1"/>
    </source>
</evidence>
<evidence type="ECO:0000256" key="1">
    <source>
        <dbReference type="SAM" id="MobiDB-lite"/>
    </source>
</evidence>
<accession>A0A061HPA0</accession>
<evidence type="ECO:0000313" key="3">
    <source>
        <dbReference type="EMBL" id="SUZ07060.1"/>
    </source>
</evidence>
<feature type="compositionally biased region" description="Low complexity" evidence="1">
    <location>
        <begin position="175"/>
        <end position="184"/>
    </location>
</feature>
<gene>
    <name evidence="2" type="ORF">BGT96224_4416</name>
    <name evidence="3" type="ORF">BGT96224V2_LOCUS578</name>
</gene>
<feature type="compositionally biased region" description="Pro residues" evidence="1">
    <location>
        <begin position="185"/>
        <end position="195"/>
    </location>
</feature>
<feature type="compositionally biased region" description="Polar residues" evidence="1">
    <location>
        <begin position="86"/>
        <end position="99"/>
    </location>
</feature>
<dbReference type="OrthoDB" id="5552418at2759"/>
<protein>
    <submittedName>
        <fullName evidence="3">Bgt-4416</fullName>
    </submittedName>
</protein>
<name>A0A061HPA0_BLUGR</name>
<feature type="region of interest" description="Disordered" evidence="1">
    <location>
        <begin position="145"/>
        <end position="209"/>
    </location>
</feature>